<dbReference type="GO" id="GO:0070920">
    <property type="term" value="P:regulation of regulatory ncRNA processing"/>
    <property type="evidence" value="ECO:0007669"/>
    <property type="project" value="TreeGrafter"/>
</dbReference>
<sequence length="260" mass="28712">MATGFDIIIKPQPGFLDFVQAFVSRIHLPDGSSPIIREGDDAYKTFVQAFVYRSSIPFIGQGHDDNKGFELIGDAVLNASACVYVRNRFPQAGVGFWTGRKQCMVANGQGLKDLTEFYGLHNWIIGPPSEGGKKQLSNIMESLIGVLCELYGFNATDGFLQSIFKEHADTWFTNYPLEGQNTRKRVRSKSPVNHKGKLSDMCAKHGWGNPRYESSQEGPPHAPTFRAVCQVGECKVCGNVASTKREAEQDAASQMLAQLQ</sequence>
<proteinExistence type="predicted"/>
<dbReference type="InterPro" id="IPR014720">
    <property type="entry name" value="dsRBD_dom"/>
</dbReference>
<dbReference type="SUPFAM" id="SSF54768">
    <property type="entry name" value="dsRNA-binding domain-like"/>
    <property type="match status" value="1"/>
</dbReference>
<dbReference type="SMART" id="SM00358">
    <property type="entry name" value="DSRM"/>
    <property type="match status" value="1"/>
</dbReference>
<evidence type="ECO:0000313" key="5">
    <source>
        <dbReference type="EMBL" id="RUP50113.1"/>
    </source>
</evidence>
<dbReference type="GO" id="GO:0005737">
    <property type="term" value="C:cytoplasm"/>
    <property type="evidence" value="ECO:0007669"/>
    <property type="project" value="TreeGrafter"/>
</dbReference>
<dbReference type="PANTHER" id="PTHR46205:SF3">
    <property type="entry name" value="LOQUACIOUS, ISOFORM B"/>
    <property type="match status" value="1"/>
</dbReference>
<dbReference type="PROSITE" id="PS50137">
    <property type="entry name" value="DS_RBD"/>
    <property type="match status" value="1"/>
</dbReference>
<dbReference type="SMART" id="SM00535">
    <property type="entry name" value="RIBOc"/>
    <property type="match status" value="1"/>
</dbReference>
<dbReference type="InterPro" id="IPR051247">
    <property type="entry name" value="RLC_Component"/>
</dbReference>
<dbReference type="PROSITE" id="PS50142">
    <property type="entry name" value="RNASE_3_2"/>
    <property type="match status" value="1"/>
</dbReference>
<dbReference type="GO" id="GO:0030422">
    <property type="term" value="P:siRNA processing"/>
    <property type="evidence" value="ECO:0007669"/>
    <property type="project" value="TreeGrafter"/>
</dbReference>
<evidence type="ECO:0000259" key="4">
    <source>
        <dbReference type="PROSITE" id="PS50142"/>
    </source>
</evidence>
<keyword evidence="6" id="KW-1185">Reference proteome</keyword>
<dbReference type="SUPFAM" id="SSF69065">
    <property type="entry name" value="RNase III domain-like"/>
    <property type="match status" value="1"/>
</dbReference>
<dbReference type="EMBL" id="RBNI01001674">
    <property type="protein sequence ID" value="RUP50113.1"/>
    <property type="molecule type" value="Genomic_DNA"/>
</dbReference>
<accession>A0A433DGX1</accession>
<evidence type="ECO:0000256" key="1">
    <source>
        <dbReference type="ARBA" id="ARBA00022884"/>
    </source>
</evidence>
<evidence type="ECO:0000313" key="6">
    <source>
        <dbReference type="Proteomes" id="UP000268093"/>
    </source>
</evidence>
<dbReference type="AlphaFoldDB" id="A0A433DGX1"/>
<dbReference type="CDD" id="cd10845">
    <property type="entry name" value="DSRM_RNAse_III_family"/>
    <property type="match status" value="1"/>
</dbReference>
<protein>
    <submittedName>
        <fullName evidence="5">Uncharacterized protein</fullName>
    </submittedName>
</protein>
<feature type="domain" description="DRBM" evidence="3">
    <location>
        <begin position="193"/>
        <end position="260"/>
    </location>
</feature>
<dbReference type="GO" id="GO:0035197">
    <property type="term" value="F:siRNA binding"/>
    <property type="evidence" value="ECO:0007669"/>
    <property type="project" value="TreeGrafter"/>
</dbReference>
<dbReference type="CDD" id="cd00593">
    <property type="entry name" value="RIBOc"/>
    <property type="match status" value="1"/>
</dbReference>
<dbReference type="GO" id="GO:0070578">
    <property type="term" value="C:RISC-loading complex"/>
    <property type="evidence" value="ECO:0007669"/>
    <property type="project" value="TreeGrafter"/>
</dbReference>
<dbReference type="GO" id="GO:0016442">
    <property type="term" value="C:RISC complex"/>
    <property type="evidence" value="ECO:0007669"/>
    <property type="project" value="TreeGrafter"/>
</dbReference>
<organism evidence="5 6">
    <name type="scientific">Jimgerdemannia flammicorona</name>
    <dbReference type="NCBI Taxonomy" id="994334"/>
    <lineage>
        <taxon>Eukaryota</taxon>
        <taxon>Fungi</taxon>
        <taxon>Fungi incertae sedis</taxon>
        <taxon>Mucoromycota</taxon>
        <taxon>Mucoromycotina</taxon>
        <taxon>Endogonomycetes</taxon>
        <taxon>Endogonales</taxon>
        <taxon>Endogonaceae</taxon>
        <taxon>Jimgerdemannia</taxon>
    </lineage>
</organism>
<dbReference type="Pfam" id="PF00035">
    <property type="entry name" value="dsrm"/>
    <property type="match status" value="1"/>
</dbReference>
<comment type="caution">
    <text evidence="5">The sequence shown here is derived from an EMBL/GenBank/DDBJ whole genome shotgun (WGS) entry which is preliminary data.</text>
</comment>
<keyword evidence="1 2" id="KW-0694">RNA-binding</keyword>
<dbReference type="GO" id="GO:0003725">
    <property type="term" value="F:double-stranded RNA binding"/>
    <property type="evidence" value="ECO:0007669"/>
    <property type="project" value="TreeGrafter"/>
</dbReference>
<feature type="domain" description="RNase III" evidence="4">
    <location>
        <begin position="19"/>
        <end position="152"/>
    </location>
</feature>
<dbReference type="InterPro" id="IPR036389">
    <property type="entry name" value="RNase_III_sf"/>
</dbReference>
<dbReference type="PANTHER" id="PTHR46205">
    <property type="entry name" value="LOQUACIOUS, ISOFORM B"/>
    <property type="match status" value="1"/>
</dbReference>
<gene>
    <name evidence="5" type="ORF">BC936DRAFT_140275</name>
</gene>
<dbReference type="Gene3D" id="3.30.160.20">
    <property type="match status" value="1"/>
</dbReference>
<evidence type="ECO:0000259" key="3">
    <source>
        <dbReference type="PROSITE" id="PS50137"/>
    </source>
</evidence>
<dbReference type="GO" id="GO:0005634">
    <property type="term" value="C:nucleus"/>
    <property type="evidence" value="ECO:0007669"/>
    <property type="project" value="TreeGrafter"/>
</dbReference>
<name>A0A433DGX1_9FUNG</name>
<reference evidence="5 6" key="1">
    <citation type="journal article" date="2018" name="New Phytol.">
        <title>Phylogenomics of Endogonaceae and evolution of mycorrhizas within Mucoromycota.</title>
        <authorList>
            <person name="Chang Y."/>
            <person name="Desiro A."/>
            <person name="Na H."/>
            <person name="Sandor L."/>
            <person name="Lipzen A."/>
            <person name="Clum A."/>
            <person name="Barry K."/>
            <person name="Grigoriev I.V."/>
            <person name="Martin F.M."/>
            <person name="Stajich J.E."/>
            <person name="Smith M.E."/>
            <person name="Bonito G."/>
            <person name="Spatafora J.W."/>
        </authorList>
    </citation>
    <scope>NUCLEOTIDE SEQUENCE [LARGE SCALE GENOMIC DNA]</scope>
    <source>
        <strain evidence="5 6">GMNB39</strain>
    </source>
</reference>
<dbReference type="Proteomes" id="UP000268093">
    <property type="component" value="Unassembled WGS sequence"/>
</dbReference>
<dbReference type="GO" id="GO:0004525">
    <property type="term" value="F:ribonuclease III activity"/>
    <property type="evidence" value="ECO:0007669"/>
    <property type="project" value="InterPro"/>
</dbReference>
<dbReference type="OrthoDB" id="995632at2759"/>
<evidence type="ECO:0000256" key="2">
    <source>
        <dbReference type="PROSITE-ProRule" id="PRU00266"/>
    </source>
</evidence>
<dbReference type="InterPro" id="IPR000999">
    <property type="entry name" value="RNase_III_dom"/>
</dbReference>
<dbReference type="Gene3D" id="1.10.1520.10">
    <property type="entry name" value="Ribonuclease III domain"/>
    <property type="match status" value="1"/>
</dbReference>